<evidence type="ECO:0000259" key="6">
    <source>
        <dbReference type="Pfam" id="PF00294"/>
    </source>
</evidence>
<dbReference type="OrthoDB" id="198885at2759"/>
<dbReference type="GO" id="GO:0004730">
    <property type="term" value="F:pseudouridylate synthase activity"/>
    <property type="evidence" value="ECO:0007669"/>
    <property type="project" value="InterPro"/>
</dbReference>
<dbReference type="Proteomes" id="UP000245946">
    <property type="component" value="Unassembled WGS sequence"/>
</dbReference>
<dbReference type="InterPro" id="IPR011611">
    <property type="entry name" value="PfkB_dom"/>
</dbReference>
<proteinExistence type="predicted"/>
<dbReference type="Gene3D" id="3.40.1190.20">
    <property type="match status" value="1"/>
</dbReference>
<dbReference type="AlphaFoldDB" id="A0A316Z8K9"/>
<sequence length="885" mass="94929">MLAPLRQVWPMVRRGQRAKSTLVRTTPPPGMMLGLSASRAETRPLVALESTIISHGLPWPLNLETAQACERAVRDAGAEPATIALLDGRVHVGLSPQQLERVARCAEEGNRETATKTGERDIAAVLARGGIGGTTVSATLHLARLAEIEFFATGGIGGVHRGAETSFDISSDLTALARAQGTSVFCSGVKSILAIEQTLEYLETMAVNVMSFNPTGEFPAFYSARSGFFVPPVRGPEAAARIIMRSLDVQQPGANLFAVPIPEKYEAAGEAIARAVEQAVAESVANGMAKRGKEVTPWLLKRVGELSTSSKESNVALVVNNARVAAETAVELQWLRGSKDAKSGRTWSSRRGENGLVFGKPGMPLVRAAGDPDALLSPAQRAVKFERELDARMALGKLEQAAAFGDEIDEETQRNAEKLQQLAEQAAANNYEEPGPQEILVFGGAALDFTTRAHPDETDTRDAIEPSLRETPLGAGPILGDTLPGRMWVNAGGVARNVAEAASRLSASPDAVQLIAPIAEDQQGEMLESALEDAEMRTDGLFVAPGASTATATMMLSSDGSLLRGIIDMDITEQHILPATVSEALALRSQEESHLVAALDCNVSVPTLRAAFSYMTGRHSAVLLVEPTSVVKSRRLISALVPVASEEKQERLRVNICTPTMDELRAMFQAACDEGLVQAKREQTVRSDANPEGAMALQLSRLLGGCLMLVKDGANGVLSARRIDGHDEILHHPAQVLAPGSIVSSSGAGDTFAGCMLALSNESLRERGMHPSAWTQAQLSEAIAISQQAACLSLASSSAISSELDTLWPRIESFLDTVGFPRVLESPDDRKSIRKRMSEREAHRRMLQRIKREAWLRKTLEAKKQERADKRAAALLAQRESEEST</sequence>
<dbReference type="GO" id="GO:0005737">
    <property type="term" value="C:cytoplasm"/>
    <property type="evidence" value="ECO:0007669"/>
    <property type="project" value="TreeGrafter"/>
</dbReference>
<reference evidence="7 8" key="1">
    <citation type="journal article" date="2018" name="Mol. Biol. Evol.">
        <title>Broad Genomic Sampling Reveals a Smut Pathogenic Ancestry of the Fungal Clade Ustilaginomycotina.</title>
        <authorList>
            <person name="Kijpornyongpan T."/>
            <person name="Mondo S.J."/>
            <person name="Barry K."/>
            <person name="Sandor L."/>
            <person name="Lee J."/>
            <person name="Lipzen A."/>
            <person name="Pangilinan J."/>
            <person name="LaButti K."/>
            <person name="Hainaut M."/>
            <person name="Henrissat B."/>
            <person name="Grigoriev I.V."/>
            <person name="Spatafora J.W."/>
            <person name="Aime M.C."/>
        </authorList>
    </citation>
    <scope>NUCLEOTIDE SEQUENCE [LARGE SCALE GENOMIC DNA]</scope>
    <source>
        <strain evidence="7 8">MCA 4186</strain>
    </source>
</reference>
<keyword evidence="5" id="KW-0326">Glycosidase</keyword>
<evidence type="ECO:0000313" key="8">
    <source>
        <dbReference type="Proteomes" id="UP000245946"/>
    </source>
</evidence>
<evidence type="ECO:0000256" key="2">
    <source>
        <dbReference type="ARBA" id="ARBA00022801"/>
    </source>
</evidence>
<dbReference type="EMBL" id="KZ819298">
    <property type="protein sequence ID" value="PWN96575.1"/>
    <property type="molecule type" value="Genomic_DNA"/>
</dbReference>
<dbReference type="STRING" id="58919.A0A316Z8K9"/>
<gene>
    <name evidence="7" type="ORF">FA09DRAFT_331076</name>
</gene>
<feature type="domain" description="Carbohydrate kinase PfkB" evidence="6">
    <location>
        <begin position="485"/>
        <end position="802"/>
    </location>
</feature>
<dbReference type="Pfam" id="PF04227">
    <property type="entry name" value="Indigoidine_A"/>
    <property type="match status" value="1"/>
</dbReference>
<keyword evidence="8" id="KW-1185">Reference proteome</keyword>
<evidence type="ECO:0000256" key="5">
    <source>
        <dbReference type="ARBA" id="ARBA00023295"/>
    </source>
</evidence>
<accession>A0A316Z8K9</accession>
<dbReference type="PANTHER" id="PTHR42909">
    <property type="entry name" value="ZGC:136858"/>
    <property type="match status" value="1"/>
</dbReference>
<dbReference type="InterPro" id="IPR007342">
    <property type="entry name" value="PsuG"/>
</dbReference>
<keyword evidence="4" id="KW-0456">Lyase</keyword>
<dbReference type="SUPFAM" id="SSF53613">
    <property type="entry name" value="Ribokinase-like"/>
    <property type="match status" value="1"/>
</dbReference>
<evidence type="ECO:0000256" key="4">
    <source>
        <dbReference type="ARBA" id="ARBA00023239"/>
    </source>
</evidence>
<dbReference type="GO" id="GO:0016798">
    <property type="term" value="F:hydrolase activity, acting on glycosyl bonds"/>
    <property type="evidence" value="ECO:0007669"/>
    <property type="project" value="UniProtKB-KW"/>
</dbReference>
<keyword evidence="3" id="KW-0464">Manganese</keyword>
<dbReference type="RefSeq" id="XP_025596854.1">
    <property type="nucleotide sequence ID" value="XM_025742860.1"/>
</dbReference>
<evidence type="ECO:0000313" key="7">
    <source>
        <dbReference type="EMBL" id="PWN96575.1"/>
    </source>
</evidence>
<keyword evidence="2" id="KW-0378">Hydrolase</keyword>
<protein>
    <recommendedName>
        <fullName evidence="6">Carbohydrate kinase PfkB domain-containing protein</fullName>
    </recommendedName>
</protein>
<dbReference type="InterPro" id="IPR029056">
    <property type="entry name" value="Ribokinase-like"/>
</dbReference>
<keyword evidence="1" id="KW-0479">Metal-binding</keyword>
<evidence type="ECO:0000256" key="1">
    <source>
        <dbReference type="ARBA" id="ARBA00022723"/>
    </source>
</evidence>
<dbReference type="GO" id="GO:0046872">
    <property type="term" value="F:metal ion binding"/>
    <property type="evidence" value="ECO:0007669"/>
    <property type="project" value="UniProtKB-KW"/>
</dbReference>
<name>A0A316Z8K9_9BASI</name>
<evidence type="ECO:0000256" key="3">
    <source>
        <dbReference type="ARBA" id="ARBA00023211"/>
    </source>
</evidence>
<dbReference type="Pfam" id="PF00294">
    <property type="entry name" value="PfkB"/>
    <property type="match status" value="1"/>
</dbReference>
<dbReference type="GeneID" id="37270404"/>
<dbReference type="InterPro" id="IPR022830">
    <property type="entry name" value="Indigdn_synthA-like"/>
</dbReference>
<dbReference type="SUPFAM" id="SSF110581">
    <property type="entry name" value="Indigoidine synthase A-like"/>
    <property type="match status" value="1"/>
</dbReference>
<dbReference type="Gene3D" id="3.40.1790.10">
    <property type="entry name" value="Indigoidine synthase domain"/>
    <property type="match status" value="1"/>
</dbReference>
<dbReference type="PANTHER" id="PTHR42909:SF1">
    <property type="entry name" value="CARBOHYDRATE KINASE PFKB DOMAIN-CONTAINING PROTEIN"/>
    <property type="match status" value="1"/>
</dbReference>
<organism evidence="7 8">
    <name type="scientific">Tilletiopsis washingtonensis</name>
    <dbReference type="NCBI Taxonomy" id="58919"/>
    <lineage>
        <taxon>Eukaryota</taxon>
        <taxon>Fungi</taxon>
        <taxon>Dikarya</taxon>
        <taxon>Basidiomycota</taxon>
        <taxon>Ustilaginomycotina</taxon>
        <taxon>Exobasidiomycetes</taxon>
        <taxon>Entylomatales</taxon>
        <taxon>Entylomatales incertae sedis</taxon>
        <taxon>Tilletiopsis</taxon>
    </lineage>
</organism>